<keyword evidence="3 5" id="KW-0521">NADP</keyword>
<dbReference type="PANTHER" id="PTHR43543">
    <property type="entry name" value="MALONIC SEMIALDEHYDE REDUCTASE RUTE-RELATED"/>
    <property type="match status" value="1"/>
</dbReference>
<dbReference type="AlphaFoldDB" id="A0A3E0X279"/>
<evidence type="ECO:0000256" key="4">
    <source>
        <dbReference type="ARBA" id="ARBA00023002"/>
    </source>
</evidence>
<dbReference type="EMBL" id="NFZW01000004">
    <property type="protein sequence ID" value="RFA38391.1"/>
    <property type="molecule type" value="Genomic_DNA"/>
</dbReference>
<dbReference type="InterPro" id="IPR023936">
    <property type="entry name" value="RutE-like"/>
</dbReference>
<dbReference type="PANTHER" id="PTHR43543:SF1">
    <property type="entry name" value="MALONIC SEMIALDEHYDE REDUCTASE RUTE-RELATED"/>
    <property type="match status" value="1"/>
</dbReference>
<protein>
    <recommendedName>
        <fullName evidence="5">Putative NADH dehydrogenase/NAD(P)H nitroreductase CAL65_06110</fullName>
        <ecNumber evidence="5">1.-.-.-</ecNumber>
    </recommendedName>
</protein>
<keyword evidence="1 5" id="KW-0285">Flavoprotein</keyword>
<dbReference type="HAMAP" id="MF_01204">
    <property type="entry name" value="Oxidoreductase_RutE_HadB"/>
    <property type="match status" value="1"/>
</dbReference>
<comment type="similarity">
    <text evidence="5">Belongs to the nitroreductase family. HadB/RutE subfamily.</text>
</comment>
<dbReference type="InterPro" id="IPR050461">
    <property type="entry name" value="Nitroreductase_HadB/RutE"/>
</dbReference>
<dbReference type="RefSeq" id="WP_116301247.1">
    <property type="nucleotide sequence ID" value="NZ_NFZV01000003.1"/>
</dbReference>
<evidence type="ECO:0000256" key="1">
    <source>
        <dbReference type="ARBA" id="ARBA00022630"/>
    </source>
</evidence>
<dbReference type="EC" id="1.-.-.-" evidence="5"/>
<keyword evidence="5" id="KW-0520">NAD</keyword>
<name>A0A3E0X279_9GAMM</name>
<evidence type="ECO:0000313" key="8">
    <source>
        <dbReference type="Proteomes" id="UP000256763"/>
    </source>
</evidence>
<dbReference type="InterPro" id="IPR000415">
    <property type="entry name" value="Nitroreductase-like"/>
</dbReference>
<dbReference type="NCBIfam" id="NF003768">
    <property type="entry name" value="PRK05365.1"/>
    <property type="match status" value="1"/>
</dbReference>
<dbReference type="Pfam" id="PF00881">
    <property type="entry name" value="Nitroreductase"/>
    <property type="match status" value="1"/>
</dbReference>
<evidence type="ECO:0000259" key="6">
    <source>
        <dbReference type="Pfam" id="PF00881"/>
    </source>
</evidence>
<dbReference type="Proteomes" id="UP000256763">
    <property type="component" value="Unassembled WGS sequence"/>
</dbReference>
<evidence type="ECO:0000256" key="5">
    <source>
        <dbReference type="HAMAP-Rule" id="MF_01204"/>
    </source>
</evidence>
<keyword evidence="4 5" id="KW-0560">Oxidoreductase</keyword>
<sequence length="196" mass="21568">MSAPLDQTALATLFTEARTHNGWQDKPISDGLLEELYQLTRLGPTSANCCPARFVFVRSEEGKRKLEPCLSRGNRDKTMGAPVTVIVAYDSAFYDALPELFPHGDARSWFTSSPALVEETAFRNSSMQAAYLILAARSLGLDTGPMSGFDKDLLDATFFADSAWKSNLLINLGYGDPDKLFDRLPRLSFAKACMLA</sequence>
<gene>
    <name evidence="7" type="ORF">CAL65_06110</name>
</gene>
<feature type="domain" description="Nitroreductase" evidence="6">
    <location>
        <begin position="23"/>
        <end position="174"/>
    </location>
</feature>
<dbReference type="SUPFAM" id="SSF55469">
    <property type="entry name" value="FMN-dependent nitroreductase-like"/>
    <property type="match status" value="1"/>
</dbReference>
<keyword evidence="8" id="KW-1185">Reference proteome</keyword>
<proteinExistence type="inferred from homology"/>
<dbReference type="Gene3D" id="3.40.109.10">
    <property type="entry name" value="NADH Oxidase"/>
    <property type="match status" value="1"/>
</dbReference>
<reference evidence="8" key="1">
    <citation type="submission" date="2017-05" db="EMBL/GenBank/DDBJ databases">
        <authorList>
            <person name="Sharma S."/>
            <person name="Sidhu C."/>
            <person name="Pinnaka A.K."/>
        </authorList>
    </citation>
    <scope>NUCLEOTIDE SEQUENCE [LARGE SCALE GENOMIC DNA]</scope>
    <source>
        <strain evidence="8">AK93</strain>
    </source>
</reference>
<comment type="caution">
    <text evidence="7">The sequence shown here is derived from an EMBL/GenBank/DDBJ whole genome shotgun (WGS) entry which is preliminary data.</text>
</comment>
<evidence type="ECO:0000256" key="3">
    <source>
        <dbReference type="ARBA" id="ARBA00022857"/>
    </source>
</evidence>
<dbReference type="GO" id="GO:0016491">
    <property type="term" value="F:oxidoreductase activity"/>
    <property type="evidence" value="ECO:0007669"/>
    <property type="project" value="UniProtKB-UniRule"/>
</dbReference>
<accession>A0A3E0X279</accession>
<evidence type="ECO:0000256" key="2">
    <source>
        <dbReference type="ARBA" id="ARBA00022643"/>
    </source>
</evidence>
<comment type="cofactor">
    <cofactor evidence="5">
        <name>FMN</name>
        <dbReference type="ChEBI" id="CHEBI:58210"/>
    </cofactor>
</comment>
<dbReference type="InterPro" id="IPR029479">
    <property type="entry name" value="Nitroreductase"/>
</dbReference>
<dbReference type="OrthoDB" id="9809288at2"/>
<organism evidence="7 8">
    <name type="scientific">Alkalilimnicola ehrlichii</name>
    <dbReference type="NCBI Taxonomy" id="351052"/>
    <lineage>
        <taxon>Bacteria</taxon>
        <taxon>Pseudomonadati</taxon>
        <taxon>Pseudomonadota</taxon>
        <taxon>Gammaproteobacteria</taxon>
        <taxon>Chromatiales</taxon>
        <taxon>Ectothiorhodospiraceae</taxon>
        <taxon>Alkalilimnicola</taxon>
    </lineage>
</organism>
<evidence type="ECO:0000313" key="7">
    <source>
        <dbReference type="EMBL" id="RFA38391.1"/>
    </source>
</evidence>
<keyword evidence="2 5" id="KW-0288">FMN</keyword>
<dbReference type="CDD" id="cd02148">
    <property type="entry name" value="RutE-like"/>
    <property type="match status" value="1"/>
</dbReference>